<dbReference type="EC" id="3.1.12.1" evidence="9"/>
<dbReference type="RefSeq" id="WP_201429329.1">
    <property type="nucleotide sequence ID" value="NZ_JAEQBW010000001.1"/>
</dbReference>
<feature type="domain" description="DUF83" evidence="10">
    <location>
        <begin position="4"/>
        <end position="164"/>
    </location>
</feature>
<comment type="cofactor">
    <cofactor evidence="9">
        <name>Mg(2+)</name>
        <dbReference type="ChEBI" id="CHEBI:18420"/>
    </cofactor>
    <cofactor evidence="9">
        <name>Mn(2+)</name>
        <dbReference type="ChEBI" id="CHEBI:29035"/>
    </cofactor>
    <text evidence="9">Mg(2+) or Mn(2+) required for ssDNA cleavage activity.</text>
</comment>
<evidence type="ECO:0000256" key="2">
    <source>
        <dbReference type="ARBA" id="ARBA00022723"/>
    </source>
</evidence>
<reference evidence="11" key="1">
    <citation type="submission" date="2021-01" db="EMBL/GenBank/DDBJ databases">
        <title>Marivirga aurantiaca sp. nov., isolated from intertidal surface sediments.</title>
        <authorList>
            <person name="Zhang M."/>
        </authorList>
    </citation>
    <scope>NUCLEOTIDE SEQUENCE</scope>
    <source>
        <strain evidence="11">S37H4</strain>
    </source>
</reference>
<dbReference type="GO" id="GO:0046872">
    <property type="term" value="F:metal ion binding"/>
    <property type="evidence" value="ECO:0007669"/>
    <property type="project" value="UniProtKB-KW"/>
</dbReference>
<evidence type="ECO:0000256" key="8">
    <source>
        <dbReference type="ARBA" id="ARBA00023211"/>
    </source>
</evidence>
<name>A0A934WVE4_9BACT</name>
<keyword evidence="12" id="KW-1185">Reference proteome</keyword>
<dbReference type="InterPro" id="IPR011604">
    <property type="entry name" value="PDDEXK-like_dom_sf"/>
</dbReference>
<evidence type="ECO:0000256" key="4">
    <source>
        <dbReference type="ARBA" id="ARBA00022839"/>
    </source>
</evidence>
<dbReference type="PANTHER" id="PTHR37168">
    <property type="entry name" value="CRISPR-ASSOCIATED EXONUCLEASE CAS4"/>
    <property type="match status" value="1"/>
</dbReference>
<dbReference type="InterPro" id="IPR013343">
    <property type="entry name" value="CRISPR-assoc_prot_Cas4"/>
</dbReference>
<dbReference type="EMBL" id="JAEQBW010000001">
    <property type="protein sequence ID" value="MBK6263641.1"/>
    <property type="molecule type" value="Genomic_DNA"/>
</dbReference>
<keyword evidence="2 9" id="KW-0479">Metal-binding</keyword>
<dbReference type="Proteomes" id="UP000611723">
    <property type="component" value="Unassembled WGS sequence"/>
</dbReference>
<keyword evidence="3 9" id="KW-0378">Hydrolase</keyword>
<keyword evidence="1 9" id="KW-0540">Nuclease</keyword>
<gene>
    <name evidence="11" type="primary">cas4</name>
    <name evidence="11" type="ORF">JKA74_01235</name>
</gene>
<keyword evidence="5 9" id="KW-0408">Iron</keyword>
<organism evidence="11 12">
    <name type="scientific">Marivirga aurantiaca</name>
    <dbReference type="NCBI Taxonomy" id="2802615"/>
    <lineage>
        <taxon>Bacteria</taxon>
        <taxon>Pseudomonadati</taxon>
        <taxon>Bacteroidota</taxon>
        <taxon>Cytophagia</taxon>
        <taxon>Cytophagales</taxon>
        <taxon>Marivirgaceae</taxon>
        <taxon>Marivirga</taxon>
    </lineage>
</organism>
<dbReference type="InterPro" id="IPR022765">
    <property type="entry name" value="Dna2/Cas4_DUF83"/>
</dbReference>
<comment type="caution">
    <text evidence="11">The sequence shown here is derived from an EMBL/GenBank/DDBJ whole genome shotgun (WGS) entry which is preliminary data.</text>
</comment>
<evidence type="ECO:0000256" key="6">
    <source>
        <dbReference type="ARBA" id="ARBA00023014"/>
    </source>
</evidence>
<dbReference type="Gene3D" id="3.90.320.10">
    <property type="match status" value="1"/>
</dbReference>
<keyword evidence="8 9" id="KW-0464">Manganese</keyword>
<evidence type="ECO:0000256" key="3">
    <source>
        <dbReference type="ARBA" id="ARBA00022801"/>
    </source>
</evidence>
<dbReference type="GO" id="GO:0004527">
    <property type="term" value="F:exonuclease activity"/>
    <property type="evidence" value="ECO:0007669"/>
    <property type="project" value="UniProtKB-KW"/>
</dbReference>
<comment type="similarity">
    <text evidence="9">Belongs to the CRISPR-associated exonuclease Cas4 family.</text>
</comment>
<keyword evidence="4 9" id="KW-0269">Exonuclease</keyword>
<accession>A0A934WVE4</accession>
<protein>
    <recommendedName>
        <fullName evidence="9">CRISPR-associated exonuclease Cas4</fullName>
        <ecNumber evidence="9">3.1.12.1</ecNumber>
    </recommendedName>
</protein>
<evidence type="ECO:0000256" key="7">
    <source>
        <dbReference type="ARBA" id="ARBA00023118"/>
    </source>
</evidence>
<dbReference type="GO" id="GO:0051536">
    <property type="term" value="F:iron-sulfur cluster binding"/>
    <property type="evidence" value="ECO:0007669"/>
    <property type="project" value="UniProtKB-KW"/>
</dbReference>
<evidence type="ECO:0000256" key="5">
    <source>
        <dbReference type="ARBA" id="ARBA00023004"/>
    </source>
</evidence>
<sequence length="170" mass="19825">MPITGTHIAYLHTCHRKLWLFAHSIQMEHTSQVVAEGKLIGETSYAERAQKYTELAIDGIKIDFYDAKNKVVHEVKKSDKVEKAHIAQVKYYLYILAKNGMPHASAIIEYPKMRQKEIVEWQEEDQSEVEEWIKGVEEIMHQNECPPLVKLKICKKCSYYDFCYSGELTE</sequence>
<dbReference type="GO" id="GO:0051607">
    <property type="term" value="P:defense response to virus"/>
    <property type="evidence" value="ECO:0007669"/>
    <property type="project" value="UniProtKB-KW"/>
</dbReference>
<dbReference type="NCBIfam" id="TIGR00372">
    <property type="entry name" value="cas4"/>
    <property type="match status" value="1"/>
</dbReference>
<evidence type="ECO:0000256" key="9">
    <source>
        <dbReference type="RuleBase" id="RU365022"/>
    </source>
</evidence>
<keyword evidence="7 9" id="KW-0051">Antiviral defense</keyword>
<evidence type="ECO:0000313" key="12">
    <source>
        <dbReference type="Proteomes" id="UP000611723"/>
    </source>
</evidence>
<dbReference type="AlphaFoldDB" id="A0A934WVE4"/>
<dbReference type="Pfam" id="PF01930">
    <property type="entry name" value="Cas_Cas4"/>
    <property type="match status" value="1"/>
</dbReference>
<evidence type="ECO:0000313" key="11">
    <source>
        <dbReference type="EMBL" id="MBK6263641.1"/>
    </source>
</evidence>
<comment type="function">
    <text evidence="9">CRISPR (clustered regularly interspaced short palindromic repeat) is an adaptive immune system that provides protection against mobile genetic elements (viruses, transposable elements and conjugative plasmids). CRISPR clusters contain sequences complementary to antecedent mobile elements and target invading nucleic acids. CRISPR clusters are transcribed and processed into CRISPR RNA (crRNA).</text>
</comment>
<evidence type="ECO:0000256" key="1">
    <source>
        <dbReference type="ARBA" id="ARBA00022722"/>
    </source>
</evidence>
<keyword evidence="6 9" id="KW-0411">Iron-sulfur</keyword>
<dbReference type="PANTHER" id="PTHR37168:SF1">
    <property type="entry name" value="CRISPR-ASSOCIATED EXONUCLEASE CAS4"/>
    <property type="match status" value="1"/>
</dbReference>
<proteinExistence type="inferred from homology"/>
<evidence type="ECO:0000259" key="10">
    <source>
        <dbReference type="Pfam" id="PF01930"/>
    </source>
</evidence>
<comment type="cofactor">
    <cofactor evidence="9">
        <name>iron-sulfur cluster</name>
        <dbReference type="ChEBI" id="CHEBI:30408"/>
    </cofactor>
</comment>